<sequence>MKIRMYFPAMQFWNAPNLLTTWSVVAGFVSIILLLHDKLSWSFTSYAITILLDRLDGVVARRFRQSSTFGEQLDSLADVINFCLYPPLYVGIFYGFTTLWMLPFLLVYLMAGIWRLAYFNISGMQQVDKSVYFKGVPTTVCASWFLIIFALLHVSKMNLDLQLMLLCLFFLLTAIFMVSAIPYPKNGFVTKLLYMLVPGSVLLVWFVQG</sequence>
<feature type="transmembrane region" description="Helical" evidence="3">
    <location>
        <begin position="131"/>
        <end position="155"/>
    </location>
</feature>
<dbReference type="GO" id="GO:0008654">
    <property type="term" value="P:phospholipid biosynthetic process"/>
    <property type="evidence" value="ECO:0007669"/>
    <property type="project" value="InterPro"/>
</dbReference>
<feature type="transmembrane region" description="Helical" evidence="3">
    <location>
        <begin position="188"/>
        <end position="207"/>
    </location>
</feature>
<evidence type="ECO:0000256" key="2">
    <source>
        <dbReference type="RuleBase" id="RU003750"/>
    </source>
</evidence>
<proteinExistence type="inferred from homology"/>
<accession>A0A559IPU6</accession>
<gene>
    <name evidence="4" type="ORF">FPZ44_18090</name>
</gene>
<evidence type="ECO:0000256" key="3">
    <source>
        <dbReference type="SAM" id="Phobius"/>
    </source>
</evidence>
<dbReference type="PROSITE" id="PS00379">
    <property type="entry name" value="CDP_ALCOHOL_P_TRANSF"/>
    <property type="match status" value="1"/>
</dbReference>
<feature type="transmembrane region" description="Helical" evidence="3">
    <location>
        <begin position="161"/>
        <end position="181"/>
    </location>
</feature>
<protein>
    <submittedName>
        <fullName evidence="4">CDP-alcohol phosphatidyltransferase</fullName>
    </submittedName>
</protein>
<dbReference type="AlphaFoldDB" id="A0A559IPU6"/>
<dbReference type="InterPro" id="IPR043130">
    <property type="entry name" value="CDP-OH_PTrfase_TM_dom"/>
</dbReference>
<dbReference type="Gene3D" id="1.20.120.1760">
    <property type="match status" value="1"/>
</dbReference>
<name>A0A559IPU6_9BACL</name>
<keyword evidence="1 2" id="KW-0808">Transferase</keyword>
<keyword evidence="3" id="KW-1133">Transmembrane helix</keyword>
<keyword evidence="3" id="KW-0812">Transmembrane</keyword>
<dbReference type="EMBL" id="VNJK01000002">
    <property type="protein sequence ID" value="TVX89674.1"/>
    <property type="molecule type" value="Genomic_DNA"/>
</dbReference>
<dbReference type="InterPro" id="IPR048254">
    <property type="entry name" value="CDP_ALCOHOL_P_TRANSF_CS"/>
</dbReference>
<dbReference type="GO" id="GO:0016780">
    <property type="term" value="F:phosphotransferase activity, for other substituted phosphate groups"/>
    <property type="evidence" value="ECO:0007669"/>
    <property type="project" value="InterPro"/>
</dbReference>
<evidence type="ECO:0000256" key="1">
    <source>
        <dbReference type="ARBA" id="ARBA00022679"/>
    </source>
</evidence>
<keyword evidence="5" id="KW-1185">Reference proteome</keyword>
<feature type="transmembrane region" description="Helical" evidence="3">
    <location>
        <begin position="12"/>
        <end position="35"/>
    </location>
</feature>
<dbReference type="InterPro" id="IPR000462">
    <property type="entry name" value="CDP-OH_P_trans"/>
</dbReference>
<dbReference type="Pfam" id="PF01066">
    <property type="entry name" value="CDP-OH_P_transf"/>
    <property type="match status" value="1"/>
</dbReference>
<dbReference type="OrthoDB" id="9777147at2"/>
<evidence type="ECO:0000313" key="5">
    <source>
        <dbReference type="Proteomes" id="UP000318102"/>
    </source>
</evidence>
<comment type="caution">
    <text evidence="4">The sequence shown here is derived from an EMBL/GenBank/DDBJ whole genome shotgun (WGS) entry which is preliminary data.</text>
</comment>
<dbReference type="GO" id="GO:0016020">
    <property type="term" value="C:membrane"/>
    <property type="evidence" value="ECO:0007669"/>
    <property type="project" value="InterPro"/>
</dbReference>
<dbReference type="RefSeq" id="WP_144992387.1">
    <property type="nucleotide sequence ID" value="NZ_VNJK01000002.1"/>
</dbReference>
<keyword evidence="3" id="KW-0472">Membrane</keyword>
<feature type="transmembrane region" description="Helical" evidence="3">
    <location>
        <begin position="88"/>
        <end position="111"/>
    </location>
</feature>
<comment type="similarity">
    <text evidence="2">Belongs to the CDP-alcohol phosphatidyltransferase class-I family.</text>
</comment>
<dbReference type="Proteomes" id="UP000318102">
    <property type="component" value="Unassembled WGS sequence"/>
</dbReference>
<organism evidence="4 5">
    <name type="scientific">Paenibacillus agilis</name>
    <dbReference type="NCBI Taxonomy" id="3020863"/>
    <lineage>
        <taxon>Bacteria</taxon>
        <taxon>Bacillati</taxon>
        <taxon>Bacillota</taxon>
        <taxon>Bacilli</taxon>
        <taxon>Bacillales</taxon>
        <taxon>Paenibacillaceae</taxon>
        <taxon>Paenibacillus</taxon>
    </lineage>
</organism>
<reference evidence="4 5" key="1">
    <citation type="submission" date="2019-07" db="EMBL/GenBank/DDBJ databases">
        <authorList>
            <person name="Kim J."/>
        </authorList>
    </citation>
    <scope>NUCLEOTIDE SEQUENCE [LARGE SCALE GENOMIC DNA]</scope>
    <source>
        <strain evidence="4 5">N4</strain>
    </source>
</reference>
<evidence type="ECO:0000313" key="4">
    <source>
        <dbReference type="EMBL" id="TVX89674.1"/>
    </source>
</evidence>